<evidence type="ECO:0000313" key="13">
    <source>
        <dbReference type="Proteomes" id="UP000688137"/>
    </source>
</evidence>
<comment type="caution">
    <text evidence="12">The sequence shown here is derived from an EMBL/GenBank/DDBJ whole genome shotgun (WGS) entry which is preliminary data.</text>
</comment>
<dbReference type="PANTHER" id="PTHR43690">
    <property type="entry name" value="NARDILYSIN"/>
    <property type="match status" value="1"/>
</dbReference>
<reference evidence="12" key="1">
    <citation type="submission" date="2021-01" db="EMBL/GenBank/DDBJ databases">
        <authorList>
            <consortium name="Genoscope - CEA"/>
            <person name="William W."/>
        </authorList>
    </citation>
    <scope>NUCLEOTIDE SEQUENCE</scope>
</reference>
<evidence type="ECO:0000259" key="8">
    <source>
        <dbReference type="Pfam" id="PF00675"/>
    </source>
</evidence>
<dbReference type="InterPro" id="IPR050626">
    <property type="entry name" value="Peptidase_M16"/>
</dbReference>
<evidence type="ECO:0000256" key="6">
    <source>
        <dbReference type="ARBA" id="ARBA00022833"/>
    </source>
</evidence>
<evidence type="ECO:0000256" key="4">
    <source>
        <dbReference type="ARBA" id="ARBA00022723"/>
    </source>
</evidence>
<dbReference type="OMA" id="WSEPDEY"/>
<dbReference type="EMBL" id="CAJJDM010000011">
    <property type="protein sequence ID" value="CAD8049781.1"/>
    <property type="molecule type" value="Genomic_DNA"/>
</dbReference>
<keyword evidence="5" id="KW-0378">Hydrolase</keyword>
<sequence length="1420" mass="165909">MVQTQKDVISSKHKQIDEELFHLKSIFQEKAYKEATNLKLPIIDKNEYQYFTLQNGLKVLVIQDPEAKIAQAALCVNVGSWTEPDEYPGLAHFLEHMLFQGSKSYPQEGYFQKLVAEGGGSTNAYTRGEETNYYMKINNERVVEALQVFAHFFIDPLLDSSMVDREVNAVNSEYEIAVSGDLWKISHLFQILSNKPIGRFTIGSLKTLKDPMKELVKFHSQYYSANIMSLVVKSNYPDMAKWIREQSDFSQIPNLNLKKRSKLHLPLKKTGLMVKYKTNGDKNQLILAYQLDSPRSAKKSKTLPMIASLIKSKHKEGLLDYLVRQKMALNVDAGTFLEGNGDFTFFLIEIELIEGVDELKVAETVTGYFNNMLDQFFQEEDKNEINYTPYLEEIWQQYKQLQLSQYNYLDNNHYPTVQQIAHNLNYFDYTDAMSIEFLYEEFQPEIIYNYLTEMLNPSNIVIFHGSPKFTNLKQSSELYRLEYEIQTLSREQIKKLSSAVTTKVVLFDWIKSKQLPLLLPKINTFIPKDFSIKSLCREQTSFIQAPLVFKSKEDCIQHEKEYETINHYPLMIKRTVETEIAVSGDLWKISHLFQILSNKPIGRFTIGSLKTLKDPMKELVKFHSQYYSANIMSLVVKSNYPDMAKWIREQSDFSQIPNLNLKKRSKLHLPLKKTGLMVKYKTNGDKNQLILAYQLDSPRSAKKSKTLPMIASLIKSKHKEGLLDYLVRQKMALNVDAGTFLEGNGDFTFFLIEIELIEGVDELKVAETVTGYFNNMLDQFFQEVDKNEINYTPYLEEIWQQYKQLQLSQFNYLDNNHYPTVQQIAHNLNYYDYTDAMSIEFLYEEFQPEIIYNYLTEMLNPSNIIIFHGSPKFTNLKQSSELYRLEYEIQTLSKEQIKKLSSAVTTKVVLFDWIKSKQLPLLLPKINTFIPKDFSIKSLCREQTSFIQAPLVFKSKEDCIQHEKEYETINHYPLMIKRTVETKAWWKLQRQFQVPQIFTGVMFNTPKSINSLKDKLLIQVFNTLVTDNLNQEIQEAIDAGYQFQFTPSIKGVSLELYGWSDNYQLFFEKVLQSINNIKYDSFYQVKQKLMIHYNNIYQDKLFRVAMSEYLNQVVQAQYYTSQLFQEELANLNLESLQEFHQNYFSNFRVSSFVSGNILRSEVEDLLHSIRKVFHKSSSHTSEEPHVFNIRDFTNKNVVFPLIHKGGDNNDVNGVTINYYQIGHRNKKNFAIMNLIQQFFHNHAFQYLRTERQLGYVALMRFIPIGCIDGAAIIVQGTAQMPYIVNQHIEDFLKQFHNVLLQLADDQLDNIKNGAKSALQEKDKSLYDESAYIWSQIRGNNLQLEEKEIAIAMIDEIVQKDIIEFYEKYFIKQQNKLSLQIYGKGLSEQFNQVKDNLLDKEQIIELKTLNEFKCAYTLNNL</sequence>
<dbReference type="InterPro" id="IPR007863">
    <property type="entry name" value="Peptidase_M16_C"/>
</dbReference>
<dbReference type="InterPro" id="IPR001431">
    <property type="entry name" value="Pept_M16_Zn_BS"/>
</dbReference>
<protein>
    <submittedName>
        <fullName evidence="12">Uncharacterized protein</fullName>
    </submittedName>
</protein>
<dbReference type="FunFam" id="3.30.830.10:FF:000012">
    <property type="entry name" value="Protease 3"/>
    <property type="match status" value="1"/>
</dbReference>
<keyword evidence="13" id="KW-1185">Reference proteome</keyword>
<evidence type="ECO:0000256" key="3">
    <source>
        <dbReference type="ARBA" id="ARBA00022670"/>
    </source>
</evidence>
<name>A0A8S1K508_PARPR</name>
<dbReference type="PANTHER" id="PTHR43690:SF18">
    <property type="entry name" value="INSULIN-DEGRADING ENZYME-RELATED"/>
    <property type="match status" value="1"/>
</dbReference>
<dbReference type="Pfam" id="PF00675">
    <property type="entry name" value="Peptidase_M16"/>
    <property type="match status" value="1"/>
</dbReference>
<evidence type="ECO:0000313" key="12">
    <source>
        <dbReference type="EMBL" id="CAD8049781.1"/>
    </source>
</evidence>
<feature type="domain" description="Peptidase M16 C-terminal" evidence="9">
    <location>
        <begin position="213"/>
        <end position="380"/>
    </location>
</feature>
<evidence type="ECO:0000256" key="2">
    <source>
        <dbReference type="ARBA" id="ARBA00007261"/>
    </source>
</evidence>
<comment type="cofactor">
    <cofactor evidence="1">
        <name>Zn(2+)</name>
        <dbReference type="ChEBI" id="CHEBI:29105"/>
    </cofactor>
</comment>
<dbReference type="GO" id="GO:0043171">
    <property type="term" value="P:peptide catabolic process"/>
    <property type="evidence" value="ECO:0007669"/>
    <property type="project" value="TreeGrafter"/>
</dbReference>
<dbReference type="PROSITE" id="PS00143">
    <property type="entry name" value="INSULINASE"/>
    <property type="match status" value="1"/>
</dbReference>
<evidence type="ECO:0000256" key="5">
    <source>
        <dbReference type="ARBA" id="ARBA00022801"/>
    </source>
</evidence>
<dbReference type="Pfam" id="PF05193">
    <property type="entry name" value="Peptidase_M16_C"/>
    <property type="match status" value="2"/>
</dbReference>
<proteinExistence type="inferred from homology"/>
<keyword evidence="3" id="KW-0645">Protease</keyword>
<dbReference type="InterPro" id="IPR011765">
    <property type="entry name" value="Pept_M16_N"/>
</dbReference>
<dbReference type="InterPro" id="IPR032632">
    <property type="entry name" value="Peptidase_M16_M"/>
</dbReference>
<evidence type="ECO:0000259" key="10">
    <source>
        <dbReference type="Pfam" id="PF16187"/>
    </source>
</evidence>
<dbReference type="GO" id="GO:0005829">
    <property type="term" value="C:cytosol"/>
    <property type="evidence" value="ECO:0007669"/>
    <property type="project" value="TreeGrafter"/>
</dbReference>
<evidence type="ECO:0000259" key="11">
    <source>
        <dbReference type="Pfam" id="PF22456"/>
    </source>
</evidence>
<evidence type="ECO:0000259" key="9">
    <source>
        <dbReference type="Pfam" id="PF05193"/>
    </source>
</evidence>
<dbReference type="GO" id="GO:0051603">
    <property type="term" value="P:proteolysis involved in protein catabolic process"/>
    <property type="evidence" value="ECO:0007669"/>
    <property type="project" value="TreeGrafter"/>
</dbReference>
<organism evidence="12 13">
    <name type="scientific">Paramecium primaurelia</name>
    <dbReference type="NCBI Taxonomy" id="5886"/>
    <lineage>
        <taxon>Eukaryota</taxon>
        <taxon>Sar</taxon>
        <taxon>Alveolata</taxon>
        <taxon>Ciliophora</taxon>
        <taxon>Intramacronucleata</taxon>
        <taxon>Oligohymenophorea</taxon>
        <taxon>Peniculida</taxon>
        <taxon>Parameciidae</taxon>
        <taxon>Paramecium</taxon>
    </lineage>
</organism>
<feature type="domain" description="Peptidase M16 middle/third" evidence="10">
    <location>
        <begin position="413"/>
        <end position="546"/>
    </location>
</feature>
<dbReference type="GO" id="GO:0005739">
    <property type="term" value="C:mitochondrion"/>
    <property type="evidence" value="ECO:0007669"/>
    <property type="project" value="TreeGrafter"/>
</dbReference>
<dbReference type="Proteomes" id="UP000688137">
    <property type="component" value="Unassembled WGS sequence"/>
</dbReference>
<feature type="domain" description="Peptidase M16 middle/third" evidence="10">
    <location>
        <begin position="816"/>
        <end position="1122"/>
    </location>
</feature>
<accession>A0A8S1K508</accession>
<dbReference type="GO" id="GO:0004222">
    <property type="term" value="F:metalloendopeptidase activity"/>
    <property type="evidence" value="ECO:0007669"/>
    <property type="project" value="InterPro"/>
</dbReference>
<keyword evidence="4" id="KW-0479">Metal-binding</keyword>
<dbReference type="GO" id="GO:0046872">
    <property type="term" value="F:metal ion binding"/>
    <property type="evidence" value="ECO:0007669"/>
    <property type="project" value="UniProtKB-KW"/>
</dbReference>
<keyword evidence="6" id="KW-0862">Zinc</keyword>
<gene>
    <name evidence="12" type="ORF">PPRIM_AZ9-3.1.T0140161</name>
</gene>
<dbReference type="InterPro" id="IPR054734">
    <property type="entry name" value="PqqF-like_C_4"/>
</dbReference>
<evidence type="ECO:0000256" key="7">
    <source>
        <dbReference type="ARBA" id="ARBA00023049"/>
    </source>
</evidence>
<feature type="domain" description="Coenzyme PQQ synthesis protein F-like C-terminal lobe" evidence="11">
    <location>
        <begin position="1234"/>
        <end position="1333"/>
    </location>
</feature>
<comment type="similarity">
    <text evidence="2">Belongs to the peptidase M16 family.</text>
</comment>
<dbReference type="Pfam" id="PF16187">
    <property type="entry name" value="Peptidase_M16_M"/>
    <property type="match status" value="2"/>
</dbReference>
<dbReference type="Pfam" id="PF22456">
    <property type="entry name" value="PqqF-like_C_4"/>
    <property type="match status" value="1"/>
</dbReference>
<feature type="domain" description="Peptidase M16 C-terminal" evidence="9">
    <location>
        <begin position="617"/>
        <end position="790"/>
    </location>
</feature>
<keyword evidence="7" id="KW-0482">Metalloprotease</keyword>
<dbReference type="FunFam" id="3.30.830.10:FF:000079">
    <property type="entry name" value="Coenzyme PQQ synthesis protein F"/>
    <property type="match status" value="1"/>
</dbReference>
<evidence type="ECO:0000256" key="1">
    <source>
        <dbReference type="ARBA" id="ARBA00001947"/>
    </source>
</evidence>
<feature type="domain" description="Peptidase M16 N-terminal" evidence="8">
    <location>
        <begin position="58"/>
        <end position="190"/>
    </location>
</feature>